<dbReference type="EMBL" id="OZ035843">
    <property type="protein sequence ID" value="CAL1597324.1"/>
    <property type="molecule type" value="Genomic_DNA"/>
</dbReference>
<protein>
    <submittedName>
        <fullName evidence="1">Uncharacterized protein</fullName>
    </submittedName>
</protein>
<evidence type="ECO:0000313" key="1">
    <source>
        <dbReference type="EMBL" id="CAL1597324.1"/>
    </source>
</evidence>
<reference evidence="1 2" key="1">
    <citation type="submission" date="2024-04" db="EMBL/GenBank/DDBJ databases">
        <authorList>
            <person name="Waldvogel A.-M."/>
            <person name="Schoenle A."/>
        </authorList>
    </citation>
    <scope>NUCLEOTIDE SEQUENCE [LARGE SCALE GENOMIC DNA]</scope>
</reference>
<keyword evidence="2" id="KW-1185">Reference proteome</keyword>
<proteinExistence type="predicted"/>
<gene>
    <name evidence="1" type="ORF">KC01_LOCUS25835</name>
</gene>
<accession>A0AAV2LCP9</accession>
<name>A0AAV2LCP9_KNICA</name>
<sequence>MCRLCVKSIESTEDASLVWFKCPLSTSAAQINDCTGQEEMWKYDDNVQLAAGEKKALDQERRTDTTSVFVIHPSAQAPLPPVHGGEETLCLLPLSHFGPALCKSLHLDEAGSFGRSQLLHQAPLCPFTLDSQVQLRPTDSSSSRHRRTLQIKAWIPGAIAGHRIYLLSPRSEDHTGLNNSAQRKKTGLIAGDSDQWTPSTRGPKLGSLFLISTVALLISLQRAQPHHIHTFQPFPGEYLDRHKKQDS</sequence>
<organism evidence="1 2">
    <name type="scientific">Knipowitschia caucasica</name>
    <name type="common">Caucasian dwarf goby</name>
    <name type="synonym">Pomatoschistus caucasicus</name>
    <dbReference type="NCBI Taxonomy" id="637954"/>
    <lineage>
        <taxon>Eukaryota</taxon>
        <taxon>Metazoa</taxon>
        <taxon>Chordata</taxon>
        <taxon>Craniata</taxon>
        <taxon>Vertebrata</taxon>
        <taxon>Euteleostomi</taxon>
        <taxon>Actinopterygii</taxon>
        <taxon>Neopterygii</taxon>
        <taxon>Teleostei</taxon>
        <taxon>Neoteleostei</taxon>
        <taxon>Acanthomorphata</taxon>
        <taxon>Gobiaria</taxon>
        <taxon>Gobiiformes</taxon>
        <taxon>Gobioidei</taxon>
        <taxon>Gobiidae</taxon>
        <taxon>Gobiinae</taxon>
        <taxon>Knipowitschia</taxon>
    </lineage>
</organism>
<dbReference type="AlphaFoldDB" id="A0AAV2LCP9"/>
<evidence type="ECO:0000313" key="2">
    <source>
        <dbReference type="Proteomes" id="UP001497482"/>
    </source>
</evidence>
<dbReference type="Proteomes" id="UP001497482">
    <property type="component" value="Chromosome 21"/>
</dbReference>